<gene>
    <name evidence="2" type="ORF">HD596_009099</name>
</gene>
<dbReference type="EMBL" id="JACHMB010000001">
    <property type="protein sequence ID" value="MBB5782343.1"/>
    <property type="molecule type" value="Genomic_DNA"/>
</dbReference>
<comment type="caution">
    <text evidence="2">The sequence shown here is derived from an EMBL/GenBank/DDBJ whole genome shotgun (WGS) entry which is preliminary data.</text>
</comment>
<name>A0A7W9GEG8_9ACTN</name>
<dbReference type="Pfam" id="PF01636">
    <property type="entry name" value="APH"/>
    <property type="match status" value="1"/>
</dbReference>
<dbReference type="InterPro" id="IPR011009">
    <property type="entry name" value="Kinase-like_dom_sf"/>
</dbReference>
<dbReference type="Proteomes" id="UP000579153">
    <property type="component" value="Unassembled WGS sequence"/>
</dbReference>
<dbReference type="SUPFAM" id="SSF56112">
    <property type="entry name" value="Protein kinase-like (PK-like)"/>
    <property type="match status" value="1"/>
</dbReference>
<evidence type="ECO:0000313" key="2">
    <source>
        <dbReference type="EMBL" id="MBB5782343.1"/>
    </source>
</evidence>
<accession>A0A7W9GEG8</accession>
<dbReference type="RefSeq" id="WP_185075455.1">
    <property type="nucleotide sequence ID" value="NZ_JACHMB010000001.1"/>
</dbReference>
<organism evidence="2 3">
    <name type="scientific">Nonomuraea jabiensis</name>
    <dbReference type="NCBI Taxonomy" id="882448"/>
    <lineage>
        <taxon>Bacteria</taxon>
        <taxon>Bacillati</taxon>
        <taxon>Actinomycetota</taxon>
        <taxon>Actinomycetes</taxon>
        <taxon>Streptosporangiales</taxon>
        <taxon>Streptosporangiaceae</taxon>
        <taxon>Nonomuraea</taxon>
    </lineage>
</organism>
<evidence type="ECO:0000313" key="3">
    <source>
        <dbReference type="Proteomes" id="UP000579153"/>
    </source>
</evidence>
<feature type="domain" description="Aminoglycoside phosphotransferase" evidence="1">
    <location>
        <begin position="68"/>
        <end position="266"/>
    </location>
</feature>
<dbReference type="InterPro" id="IPR002575">
    <property type="entry name" value="Aminoglycoside_PTrfase"/>
</dbReference>
<reference evidence="2 3" key="1">
    <citation type="submission" date="2020-08" db="EMBL/GenBank/DDBJ databases">
        <title>Sequencing the genomes of 1000 actinobacteria strains.</title>
        <authorList>
            <person name="Klenk H.-P."/>
        </authorList>
    </citation>
    <scope>NUCLEOTIDE SEQUENCE [LARGE SCALE GENOMIC DNA]</scope>
    <source>
        <strain evidence="2 3">DSM 45507</strain>
    </source>
</reference>
<evidence type="ECO:0000259" key="1">
    <source>
        <dbReference type="Pfam" id="PF01636"/>
    </source>
</evidence>
<dbReference type="AlphaFoldDB" id="A0A7W9GEG8"/>
<sequence>MIILDPTENNLVHKVEKLLSPATVVGWRRLEPWAVARAQLSGSDGSDGSVIVKWMRPHGPGPDRSESWRLRSEVAALRFLSDDLGVRLAARVVAVDLAAGVVVLEDLAPRVALDGLLLADGAAAHGERLAAFARIRGQLNAVTAGRAEVYYARRAALGAVDRVADCAGRYAGFREEGRLQVAALGVEVAGGAERELALVLEELEDPGPFLALSNGDPEANNVLVRVTGAPDARLIDFEFAGFTHALHDAVCLYVPGPAWLSVDWRMGAAYRRALAVGVPEAEDDRRFGFGLAAACFSYMLLRLQRLSLVDGRGPGDDSRVQLVATVEAAARVAESFGVLPGLAGWGWRVAEALRRRWPDADVDVAGLPAFVARRR</sequence>
<protein>
    <recommendedName>
        <fullName evidence="1">Aminoglycoside phosphotransferase domain-containing protein</fullName>
    </recommendedName>
</protein>
<keyword evidence="3" id="KW-1185">Reference proteome</keyword>
<proteinExistence type="predicted"/>